<sequence>MEKKNLGVLASGRGSNLQSIMDACAAGRIPARVAVVISDNNDAYALERARRAGIAAVAVNIDDYTDKAEYERYIVKVLMEHGVHLVCLAGYMRLVGTTMLDAFAGRVMNIHPALLPAFPGLHGQEQAWRYGVKYSGCTVHFVDDGMDTGPIILQAVVPVYDDDTADTLAARILEQEHRIYPEAINLYCTDKLVIEGRIVRIGA</sequence>
<comment type="similarity">
    <text evidence="4 6">Belongs to the GART family.</text>
</comment>
<dbReference type="FunFam" id="3.40.50.170:FF:000007">
    <property type="entry name" value="Phosphoribosylglycinamide formyltransferase"/>
    <property type="match status" value="1"/>
</dbReference>
<feature type="binding site" evidence="6">
    <location>
        <position position="67"/>
    </location>
    <ligand>
        <name>(6R)-10-formyltetrahydrofolate</name>
        <dbReference type="ChEBI" id="CHEBI:195366"/>
    </ligand>
</feature>
<evidence type="ECO:0000313" key="9">
    <source>
        <dbReference type="Proteomes" id="UP000013520"/>
    </source>
</evidence>
<feature type="binding site" evidence="6">
    <location>
        <position position="109"/>
    </location>
    <ligand>
        <name>(6R)-10-formyltetrahydrofolate</name>
        <dbReference type="ChEBI" id="CHEBI:195366"/>
    </ligand>
</feature>
<dbReference type="HOGENOM" id="CLU_038395_1_0_9"/>
<dbReference type="CDD" id="cd08645">
    <property type="entry name" value="FMT_core_GART"/>
    <property type="match status" value="1"/>
</dbReference>
<dbReference type="PANTHER" id="PTHR43369:SF2">
    <property type="entry name" value="PHOSPHORIBOSYLGLYCINAMIDE FORMYLTRANSFERASE"/>
    <property type="match status" value="1"/>
</dbReference>
<feature type="domain" description="Formyl transferase N-terminal" evidence="7">
    <location>
        <begin position="6"/>
        <end position="184"/>
    </location>
</feature>
<dbReference type="EMBL" id="CP003273">
    <property type="protein sequence ID" value="AGL01903.1"/>
    <property type="molecule type" value="Genomic_DNA"/>
</dbReference>
<dbReference type="InterPro" id="IPR001555">
    <property type="entry name" value="GART_AS"/>
</dbReference>
<feature type="site" description="Raises pKa of active site His" evidence="6">
    <location>
        <position position="147"/>
    </location>
</feature>
<dbReference type="Proteomes" id="UP000013520">
    <property type="component" value="Chromosome"/>
</dbReference>
<feature type="active site" description="Proton donor" evidence="6">
    <location>
        <position position="111"/>
    </location>
</feature>
<name>R4KFE7_9FIRM</name>
<dbReference type="RefSeq" id="WP_006521631.1">
    <property type="nucleotide sequence ID" value="NC_021184.1"/>
</dbReference>
<dbReference type="EC" id="2.1.2.2" evidence="6"/>
<dbReference type="PROSITE" id="PS00373">
    <property type="entry name" value="GART"/>
    <property type="match status" value="1"/>
</dbReference>
<keyword evidence="2 6" id="KW-0808">Transferase</keyword>
<keyword evidence="9" id="KW-1185">Reference proteome</keyword>
<comment type="catalytic activity">
    <reaction evidence="5 6">
        <text>N(1)-(5-phospho-beta-D-ribosyl)glycinamide + (6R)-10-formyltetrahydrofolate = N(2)-formyl-N(1)-(5-phospho-beta-D-ribosyl)glycinamide + (6S)-5,6,7,8-tetrahydrofolate + H(+)</text>
        <dbReference type="Rhea" id="RHEA:15053"/>
        <dbReference type="ChEBI" id="CHEBI:15378"/>
        <dbReference type="ChEBI" id="CHEBI:57453"/>
        <dbReference type="ChEBI" id="CHEBI:143788"/>
        <dbReference type="ChEBI" id="CHEBI:147286"/>
        <dbReference type="ChEBI" id="CHEBI:195366"/>
        <dbReference type="EC" id="2.1.2.2"/>
    </reaction>
</comment>
<dbReference type="InterPro" id="IPR004607">
    <property type="entry name" value="GART"/>
</dbReference>
<dbReference type="PANTHER" id="PTHR43369">
    <property type="entry name" value="PHOSPHORIBOSYLGLYCINAMIDE FORMYLTRANSFERASE"/>
    <property type="match status" value="1"/>
</dbReference>
<dbReference type="eggNOG" id="COG0299">
    <property type="taxonomic scope" value="Bacteria"/>
</dbReference>
<dbReference type="UniPathway" id="UPA00074">
    <property type="reaction ID" value="UER00126"/>
</dbReference>
<dbReference type="GO" id="GO:0006189">
    <property type="term" value="P:'de novo' IMP biosynthetic process"/>
    <property type="evidence" value="ECO:0007669"/>
    <property type="project" value="UniProtKB-UniRule"/>
</dbReference>
<protein>
    <recommendedName>
        <fullName evidence="6">Phosphoribosylglycinamide formyltransferase</fullName>
        <ecNumber evidence="6">2.1.2.2</ecNumber>
    </recommendedName>
    <alternativeName>
        <fullName evidence="6">5'-phosphoribosylglycinamide transformylase</fullName>
    </alternativeName>
    <alternativeName>
        <fullName evidence="6">GAR transformylase</fullName>
        <shortName evidence="6">GART</shortName>
    </alternativeName>
</protein>
<evidence type="ECO:0000259" key="7">
    <source>
        <dbReference type="Pfam" id="PF00551"/>
    </source>
</evidence>
<reference evidence="8 9" key="1">
    <citation type="submission" date="2012-01" db="EMBL/GenBank/DDBJ databases">
        <title>Complete sequence of Desulfotomaculum gibsoniae DSM 7213.</title>
        <authorList>
            <consortium name="US DOE Joint Genome Institute"/>
            <person name="Lucas S."/>
            <person name="Han J."/>
            <person name="Lapidus A."/>
            <person name="Cheng J.-F."/>
            <person name="Goodwin L."/>
            <person name="Pitluck S."/>
            <person name="Peters L."/>
            <person name="Ovchinnikova G."/>
            <person name="Teshima H."/>
            <person name="Detter J.C."/>
            <person name="Han C."/>
            <person name="Tapia R."/>
            <person name="Land M."/>
            <person name="Hauser L."/>
            <person name="Kyrpides N."/>
            <person name="Ivanova N."/>
            <person name="Pagani I."/>
            <person name="Parshina S."/>
            <person name="Plugge C."/>
            <person name="Muyzer G."/>
            <person name="Kuever J."/>
            <person name="Ivanova A."/>
            <person name="Nazina T."/>
            <person name="Klenk H.-P."/>
            <person name="Brambilla E."/>
            <person name="Spring S."/>
            <person name="Stams A.F."/>
            <person name="Woyke T."/>
        </authorList>
    </citation>
    <scope>NUCLEOTIDE SEQUENCE [LARGE SCALE GENOMIC DNA]</scope>
    <source>
        <strain evidence="8 9">DSM 7213</strain>
    </source>
</reference>
<dbReference type="GO" id="GO:0005829">
    <property type="term" value="C:cytosol"/>
    <property type="evidence" value="ECO:0007669"/>
    <property type="project" value="TreeGrafter"/>
</dbReference>
<keyword evidence="3 6" id="KW-0658">Purine biosynthesis</keyword>
<dbReference type="InterPro" id="IPR002376">
    <property type="entry name" value="Formyl_transf_N"/>
</dbReference>
<evidence type="ECO:0000256" key="5">
    <source>
        <dbReference type="ARBA" id="ARBA00047664"/>
    </source>
</evidence>
<gene>
    <name evidence="6" type="primary">purN</name>
    <name evidence="8" type="ORF">Desgi_2496</name>
</gene>
<accession>R4KFE7</accession>
<dbReference type="AlphaFoldDB" id="R4KFE7"/>
<comment type="function">
    <text evidence="6">Catalyzes the transfer of a formyl group from 10-formyltetrahydrofolate to 5-phospho-ribosyl-glycinamide (GAR), producing 5-phospho-ribosyl-N-formylglycinamide (FGAR) and tetrahydrofolate.</text>
</comment>
<dbReference type="InterPro" id="IPR036477">
    <property type="entry name" value="Formyl_transf_N_sf"/>
</dbReference>
<comment type="pathway">
    <text evidence="1 6">Purine metabolism; IMP biosynthesis via de novo pathway; N(2)-formyl-N(1)-(5-phospho-D-ribosyl)glycinamide from N(1)-(5-phospho-D-ribosyl)glycinamide (10-formyl THF route): step 1/1.</text>
</comment>
<organism evidence="8 9">
    <name type="scientific">Desulfoscipio gibsoniae DSM 7213</name>
    <dbReference type="NCBI Taxonomy" id="767817"/>
    <lineage>
        <taxon>Bacteria</taxon>
        <taxon>Bacillati</taxon>
        <taxon>Bacillota</taxon>
        <taxon>Clostridia</taxon>
        <taxon>Eubacteriales</taxon>
        <taxon>Desulfallaceae</taxon>
        <taxon>Desulfoscipio</taxon>
    </lineage>
</organism>
<dbReference type="KEGG" id="dgi:Desgi_2496"/>
<proteinExistence type="inferred from homology"/>
<evidence type="ECO:0000256" key="4">
    <source>
        <dbReference type="ARBA" id="ARBA00038440"/>
    </source>
</evidence>
<dbReference type="OrthoDB" id="9806170at2"/>
<evidence type="ECO:0000256" key="6">
    <source>
        <dbReference type="HAMAP-Rule" id="MF_01930"/>
    </source>
</evidence>
<dbReference type="HAMAP" id="MF_01930">
    <property type="entry name" value="PurN"/>
    <property type="match status" value="1"/>
</dbReference>
<evidence type="ECO:0000256" key="3">
    <source>
        <dbReference type="ARBA" id="ARBA00022755"/>
    </source>
</evidence>
<evidence type="ECO:0000313" key="8">
    <source>
        <dbReference type="EMBL" id="AGL01903.1"/>
    </source>
</evidence>
<evidence type="ECO:0000256" key="1">
    <source>
        <dbReference type="ARBA" id="ARBA00005054"/>
    </source>
</evidence>
<dbReference type="SUPFAM" id="SSF53328">
    <property type="entry name" value="Formyltransferase"/>
    <property type="match status" value="1"/>
</dbReference>
<feature type="binding site" evidence="6">
    <location>
        <begin position="92"/>
        <end position="95"/>
    </location>
    <ligand>
        <name>(6R)-10-formyltetrahydrofolate</name>
        <dbReference type="ChEBI" id="CHEBI:195366"/>
    </ligand>
</feature>
<dbReference type="STRING" id="767817.Desgi_2496"/>
<evidence type="ECO:0000256" key="2">
    <source>
        <dbReference type="ARBA" id="ARBA00022679"/>
    </source>
</evidence>
<dbReference type="GO" id="GO:0004644">
    <property type="term" value="F:phosphoribosylglycinamide formyltransferase activity"/>
    <property type="evidence" value="ECO:0007669"/>
    <property type="project" value="UniProtKB-UniRule"/>
</dbReference>
<dbReference type="NCBIfam" id="TIGR00639">
    <property type="entry name" value="PurN"/>
    <property type="match status" value="1"/>
</dbReference>
<dbReference type="Pfam" id="PF00551">
    <property type="entry name" value="Formyl_trans_N"/>
    <property type="match status" value="1"/>
</dbReference>
<dbReference type="Gene3D" id="3.40.50.170">
    <property type="entry name" value="Formyl transferase, N-terminal domain"/>
    <property type="match status" value="1"/>
</dbReference>
<feature type="binding site" evidence="6">
    <location>
        <begin position="14"/>
        <end position="16"/>
    </location>
    <ligand>
        <name>N(1)-(5-phospho-beta-D-ribosyl)glycinamide</name>
        <dbReference type="ChEBI" id="CHEBI:143788"/>
    </ligand>
</feature>